<feature type="transmembrane region" description="Helical" evidence="8">
    <location>
        <begin position="140"/>
        <end position="160"/>
    </location>
</feature>
<dbReference type="GO" id="GO:0006826">
    <property type="term" value="P:iron ion transport"/>
    <property type="evidence" value="ECO:0007669"/>
    <property type="project" value="TreeGrafter"/>
</dbReference>
<sequence>MANSTTAAASAAPTIVSFESPANPANLVYHIDLFLIALFAAVVLLRIARPAARLWKISEWTNGHILFHTTLRRSATRRVEFNSEAGSKHRDLATDDSHWSSAQRVSEKGTTPSYPPHVSSCPRFLRGFLQVLHARFNPGVSVLQVVVVVIYLATLLYPALFQTNPFTDPVRYGWIGVSQLPFVFALASKNNVLGLLLGVGYEKLQFLHRVAGRVLVLSVNIHGLGYIYLWSLEGEFMKKIAVPTNYWGFIGLICADMLVFFSTSFWRTKAYNLFLSTHIFSVSLILPAIILHKPATGPYILTAVGLFVFDMVTRWIKTRFTTATIRPLPELGVTRVEIPSINAGWRAGQHVRLRVVSSGMGILGEEGMILMCKKAGDWTNKLYDLAKLSGYEGDGQARKVRVSVEGPYGGPGHRMFSSFSAAVFELIQKDLEGHSRVKVIQLVWSIQDPASLVSLLPLLTSLIQQSVFTPIRISVFYTRSPTGKFPFSDDFFRSTALTLAPGRPKAAISRAVTLGSGVKDEEANTGLIVGVCGPAGLADNPTRRDQVGGIEIHDETFGW</sequence>
<dbReference type="Proteomes" id="UP000799118">
    <property type="component" value="Unassembled WGS sequence"/>
</dbReference>
<evidence type="ECO:0000256" key="6">
    <source>
        <dbReference type="ARBA" id="ARBA00023136"/>
    </source>
</evidence>
<comment type="subcellular location">
    <subcellularLocation>
        <location evidence="1">Membrane</location>
        <topology evidence="1">Multi-pass membrane protein</topology>
    </subcellularLocation>
</comment>
<organism evidence="10 11">
    <name type="scientific">Gymnopus androsaceus JB14</name>
    <dbReference type="NCBI Taxonomy" id="1447944"/>
    <lineage>
        <taxon>Eukaryota</taxon>
        <taxon>Fungi</taxon>
        <taxon>Dikarya</taxon>
        <taxon>Basidiomycota</taxon>
        <taxon>Agaricomycotina</taxon>
        <taxon>Agaricomycetes</taxon>
        <taxon>Agaricomycetidae</taxon>
        <taxon>Agaricales</taxon>
        <taxon>Marasmiineae</taxon>
        <taxon>Omphalotaceae</taxon>
        <taxon>Gymnopus</taxon>
    </lineage>
</organism>
<feature type="compositionally biased region" description="Polar residues" evidence="7">
    <location>
        <begin position="99"/>
        <end position="112"/>
    </location>
</feature>
<dbReference type="Pfam" id="PF01794">
    <property type="entry name" value="Ferric_reduct"/>
    <property type="match status" value="1"/>
</dbReference>
<feature type="domain" description="Ferric oxidoreductase" evidence="9">
    <location>
        <begin position="173"/>
        <end position="286"/>
    </location>
</feature>
<feature type="transmembrane region" description="Helical" evidence="8">
    <location>
        <begin position="273"/>
        <end position="291"/>
    </location>
</feature>
<feature type="transmembrane region" description="Helical" evidence="8">
    <location>
        <begin position="172"/>
        <end position="198"/>
    </location>
</feature>
<dbReference type="GO" id="GO:0005886">
    <property type="term" value="C:plasma membrane"/>
    <property type="evidence" value="ECO:0007669"/>
    <property type="project" value="TreeGrafter"/>
</dbReference>
<dbReference type="GO" id="GO:0000293">
    <property type="term" value="F:ferric-chelate reductase activity"/>
    <property type="evidence" value="ECO:0007669"/>
    <property type="project" value="TreeGrafter"/>
</dbReference>
<gene>
    <name evidence="10" type="ORF">BT96DRAFT_918180</name>
</gene>
<dbReference type="OrthoDB" id="17725at2759"/>
<reference evidence="10" key="1">
    <citation type="journal article" date="2019" name="Environ. Microbiol.">
        <title>Fungal ecological strategies reflected in gene transcription - a case study of two litter decomposers.</title>
        <authorList>
            <person name="Barbi F."/>
            <person name="Kohler A."/>
            <person name="Barry K."/>
            <person name="Baskaran P."/>
            <person name="Daum C."/>
            <person name="Fauchery L."/>
            <person name="Ihrmark K."/>
            <person name="Kuo A."/>
            <person name="LaButti K."/>
            <person name="Lipzen A."/>
            <person name="Morin E."/>
            <person name="Grigoriev I.V."/>
            <person name="Henrissat B."/>
            <person name="Lindahl B."/>
            <person name="Martin F."/>
        </authorList>
    </citation>
    <scope>NUCLEOTIDE SEQUENCE</scope>
    <source>
        <strain evidence="10">JB14</strain>
    </source>
</reference>
<dbReference type="CDD" id="cd06186">
    <property type="entry name" value="NOX_Duox_like_FAD_NADP"/>
    <property type="match status" value="1"/>
</dbReference>
<feature type="transmembrane region" description="Helical" evidence="8">
    <location>
        <begin position="297"/>
        <end position="316"/>
    </location>
</feature>
<evidence type="ECO:0000313" key="11">
    <source>
        <dbReference type="Proteomes" id="UP000799118"/>
    </source>
</evidence>
<dbReference type="PANTHER" id="PTHR32361:SF9">
    <property type="entry name" value="FERRIC REDUCTASE TRANSMEMBRANE COMPONENT 3-RELATED"/>
    <property type="match status" value="1"/>
</dbReference>
<keyword evidence="4 8" id="KW-1133">Transmembrane helix</keyword>
<keyword evidence="5" id="KW-0406">Ion transport</keyword>
<proteinExistence type="predicted"/>
<evidence type="ECO:0000256" key="3">
    <source>
        <dbReference type="ARBA" id="ARBA00022692"/>
    </source>
</evidence>
<keyword evidence="3 8" id="KW-0812">Transmembrane</keyword>
<dbReference type="InterPro" id="IPR039261">
    <property type="entry name" value="FNR_nucleotide-bd"/>
</dbReference>
<evidence type="ECO:0000256" key="4">
    <source>
        <dbReference type="ARBA" id="ARBA00022989"/>
    </source>
</evidence>
<dbReference type="PANTHER" id="PTHR32361">
    <property type="entry name" value="FERRIC/CUPRIC REDUCTASE TRANSMEMBRANE COMPONENT"/>
    <property type="match status" value="1"/>
</dbReference>
<accession>A0A6A4HXP8</accession>
<feature type="transmembrane region" description="Helical" evidence="8">
    <location>
        <begin position="210"/>
        <end position="231"/>
    </location>
</feature>
<keyword evidence="6 8" id="KW-0472">Membrane</keyword>
<dbReference type="EMBL" id="ML769434">
    <property type="protein sequence ID" value="KAE9402490.1"/>
    <property type="molecule type" value="Genomic_DNA"/>
</dbReference>
<dbReference type="Gene3D" id="3.40.50.80">
    <property type="entry name" value="Nucleotide-binding domain of ferredoxin-NADP reductase (FNR) module"/>
    <property type="match status" value="1"/>
</dbReference>
<evidence type="ECO:0000259" key="9">
    <source>
        <dbReference type="Pfam" id="PF01794"/>
    </source>
</evidence>
<dbReference type="AlphaFoldDB" id="A0A6A4HXP8"/>
<protein>
    <recommendedName>
        <fullName evidence="9">Ferric oxidoreductase domain-containing protein</fullName>
    </recommendedName>
</protein>
<keyword evidence="2" id="KW-0813">Transport</keyword>
<dbReference type="GO" id="GO:0015677">
    <property type="term" value="P:copper ion import"/>
    <property type="evidence" value="ECO:0007669"/>
    <property type="project" value="TreeGrafter"/>
</dbReference>
<feature type="transmembrane region" description="Helical" evidence="8">
    <location>
        <begin position="27"/>
        <end position="48"/>
    </location>
</feature>
<keyword evidence="11" id="KW-1185">Reference proteome</keyword>
<evidence type="ECO:0000256" key="2">
    <source>
        <dbReference type="ARBA" id="ARBA00022448"/>
    </source>
</evidence>
<evidence type="ECO:0000313" key="10">
    <source>
        <dbReference type="EMBL" id="KAE9402490.1"/>
    </source>
</evidence>
<evidence type="ECO:0000256" key="5">
    <source>
        <dbReference type="ARBA" id="ARBA00023065"/>
    </source>
</evidence>
<dbReference type="GO" id="GO:0006879">
    <property type="term" value="P:intracellular iron ion homeostasis"/>
    <property type="evidence" value="ECO:0007669"/>
    <property type="project" value="TreeGrafter"/>
</dbReference>
<evidence type="ECO:0000256" key="8">
    <source>
        <dbReference type="SAM" id="Phobius"/>
    </source>
</evidence>
<dbReference type="InterPro" id="IPR051410">
    <property type="entry name" value="Ferric/Cupric_Reductase"/>
</dbReference>
<name>A0A6A4HXP8_9AGAR</name>
<feature type="transmembrane region" description="Helical" evidence="8">
    <location>
        <begin position="246"/>
        <end position="266"/>
    </location>
</feature>
<evidence type="ECO:0000256" key="1">
    <source>
        <dbReference type="ARBA" id="ARBA00004141"/>
    </source>
</evidence>
<feature type="region of interest" description="Disordered" evidence="7">
    <location>
        <begin position="86"/>
        <end position="114"/>
    </location>
</feature>
<dbReference type="InterPro" id="IPR013130">
    <property type="entry name" value="Fe3_Rdtase_TM_dom"/>
</dbReference>
<feature type="compositionally biased region" description="Basic and acidic residues" evidence="7">
    <location>
        <begin position="86"/>
        <end position="98"/>
    </location>
</feature>
<evidence type="ECO:0000256" key="7">
    <source>
        <dbReference type="SAM" id="MobiDB-lite"/>
    </source>
</evidence>